<gene>
    <name evidence="2" type="ORF">Pan241w_28300</name>
</gene>
<proteinExistence type="predicted"/>
<organism evidence="2 3">
    <name type="scientific">Gimesia alba</name>
    <dbReference type="NCBI Taxonomy" id="2527973"/>
    <lineage>
        <taxon>Bacteria</taxon>
        <taxon>Pseudomonadati</taxon>
        <taxon>Planctomycetota</taxon>
        <taxon>Planctomycetia</taxon>
        <taxon>Planctomycetales</taxon>
        <taxon>Planctomycetaceae</taxon>
        <taxon>Gimesia</taxon>
    </lineage>
</organism>
<sequence>MNCPKCNAEMEKGYLLDSSYGGARKAAWVKGDELPTIKITAFPPAVEITGEQYELAVYRCPSCGLVETYATEQV</sequence>
<dbReference type="KEGG" id="gaz:Pan241w_28300"/>
<feature type="domain" description="DUF6487" evidence="1">
    <location>
        <begin position="3"/>
        <end position="66"/>
    </location>
</feature>
<dbReference type="Proteomes" id="UP000317171">
    <property type="component" value="Chromosome"/>
</dbReference>
<dbReference type="RefSeq" id="WP_145216481.1">
    <property type="nucleotide sequence ID" value="NZ_CP036269.1"/>
</dbReference>
<dbReference type="EMBL" id="CP036269">
    <property type="protein sequence ID" value="QDT42741.1"/>
    <property type="molecule type" value="Genomic_DNA"/>
</dbReference>
<dbReference type="Pfam" id="PF20097">
    <property type="entry name" value="DUF6487"/>
    <property type="match status" value="1"/>
</dbReference>
<dbReference type="AlphaFoldDB" id="A0A517RFT6"/>
<evidence type="ECO:0000313" key="3">
    <source>
        <dbReference type="Proteomes" id="UP000317171"/>
    </source>
</evidence>
<dbReference type="InterPro" id="IPR045504">
    <property type="entry name" value="DUF6487"/>
</dbReference>
<evidence type="ECO:0000259" key="1">
    <source>
        <dbReference type="Pfam" id="PF20097"/>
    </source>
</evidence>
<name>A0A517RFT6_9PLAN</name>
<dbReference type="OrthoDB" id="7573292at2"/>
<protein>
    <recommendedName>
        <fullName evidence="1">DUF6487 domain-containing protein</fullName>
    </recommendedName>
</protein>
<accession>A0A517RFT6</accession>
<evidence type="ECO:0000313" key="2">
    <source>
        <dbReference type="EMBL" id="QDT42741.1"/>
    </source>
</evidence>
<reference evidence="2 3" key="1">
    <citation type="submission" date="2019-02" db="EMBL/GenBank/DDBJ databases">
        <title>Deep-cultivation of Planctomycetes and their phenomic and genomic characterization uncovers novel biology.</title>
        <authorList>
            <person name="Wiegand S."/>
            <person name="Jogler M."/>
            <person name="Boedeker C."/>
            <person name="Pinto D."/>
            <person name="Vollmers J."/>
            <person name="Rivas-Marin E."/>
            <person name="Kohn T."/>
            <person name="Peeters S.H."/>
            <person name="Heuer A."/>
            <person name="Rast P."/>
            <person name="Oberbeckmann S."/>
            <person name="Bunk B."/>
            <person name="Jeske O."/>
            <person name="Meyerdierks A."/>
            <person name="Storesund J.E."/>
            <person name="Kallscheuer N."/>
            <person name="Luecker S."/>
            <person name="Lage O.M."/>
            <person name="Pohl T."/>
            <person name="Merkel B.J."/>
            <person name="Hornburger P."/>
            <person name="Mueller R.-W."/>
            <person name="Bruemmer F."/>
            <person name="Labrenz M."/>
            <person name="Spormann A.M."/>
            <person name="Op den Camp H."/>
            <person name="Overmann J."/>
            <person name="Amann R."/>
            <person name="Jetten M.S.M."/>
            <person name="Mascher T."/>
            <person name="Medema M.H."/>
            <person name="Devos D.P."/>
            <person name="Kaster A.-K."/>
            <person name="Ovreas L."/>
            <person name="Rohde M."/>
            <person name="Galperin M.Y."/>
            <person name="Jogler C."/>
        </authorList>
    </citation>
    <scope>NUCLEOTIDE SEQUENCE [LARGE SCALE GENOMIC DNA]</scope>
    <source>
        <strain evidence="2 3">Pan241w</strain>
    </source>
</reference>
<keyword evidence="3" id="KW-1185">Reference proteome</keyword>